<dbReference type="AlphaFoldDB" id="A0A8I1EI79"/>
<reference evidence="1" key="1">
    <citation type="submission" date="2020-12" db="EMBL/GenBank/DDBJ databases">
        <title>Enhanced detection system for hospital associated transmission using whole genome sequencing surveillance.</title>
        <authorList>
            <person name="Harrison L.H."/>
            <person name="Van Tyne D."/>
            <person name="Marsh J.W."/>
            <person name="Griffith M.P."/>
            <person name="Snyder D.J."/>
            <person name="Cooper V.S."/>
            <person name="Mustapha M."/>
        </authorList>
    </citation>
    <scope>NUCLEOTIDE SEQUENCE</scope>
    <source>
        <strain evidence="1">PSB00042</strain>
    </source>
</reference>
<organism evidence="1 2">
    <name type="scientific">Pseudomonas putida</name>
    <name type="common">Arthrobacter siderocapsulatus</name>
    <dbReference type="NCBI Taxonomy" id="303"/>
    <lineage>
        <taxon>Bacteria</taxon>
        <taxon>Pseudomonadati</taxon>
        <taxon>Pseudomonadota</taxon>
        <taxon>Gammaproteobacteria</taxon>
        <taxon>Pseudomonadales</taxon>
        <taxon>Pseudomonadaceae</taxon>
        <taxon>Pseudomonas</taxon>
    </lineage>
</organism>
<dbReference type="RefSeq" id="WP_198747652.1">
    <property type="nucleotide sequence ID" value="NZ_JAEHTE010000021.1"/>
</dbReference>
<gene>
    <name evidence="1" type="ORF">JEU22_17280</name>
</gene>
<sequence length="614" mass="68124">MKLRKRHGEQSEGLLASTAALPRPEIPLLKGDSLSLEDLGAEALKTYIKYPGIDLGHFVAPRFFGCGALGEIHDRDPNPLPVTDLEPDGSFLIEIDNGLLQGLNKGYAFYSYARTDIRGNVIPGPALEESSSRLFFYINKQVEPALMLPPPHFMDSDGLVIDLARLKGDGRVVTTHYPFMTAGDNVVLSWRDELGNSEEYTKELAEGSDEPLLWVIDEIKFLIAGGWCELSYTVNYKDGGKSQSPVQRFTIKQNAGQSPSLPPPVIPGHSDDWLDPAKYGDGLPVEVDDYGIRHGDELLLTAVSKKVSRHMLRIDRSILDSKRLRFLVPAQWLQEHIGEAVKLTWQWARVGGAADSTPLDLILKKPLVLKPPFNPDATQQEPDPGEEVDPEMVSFAYISPSLLTLGTKIRVPQESETNDGKITMYWEGFGTTGKYQTDTPTIGNPWEFQIPRAVVPANFGKRVKVFYTVKDADDGEQRSPAYGLKIQPLTSDAFQAVQCPDFATSDIPVSQVIDSVTFTLNSNSWHFFAQGQIVRVYVTGKSKPGEPSLPDEVIRDDKPVSADEWNEGLLRMSLSKEYLLKLEANTPFHVYVKVSFDEGTSFVQGQTAEFKVVP</sequence>
<accession>A0A8I1EI79</accession>
<comment type="caution">
    <text evidence="1">The sequence shown here is derived from an EMBL/GenBank/DDBJ whole genome shotgun (WGS) entry which is preliminary data.</text>
</comment>
<dbReference type="EMBL" id="JAEHTE010000021">
    <property type="protein sequence ID" value="MBI6885664.1"/>
    <property type="molecule type" value="Genomic_DNA"/>
</dbReference>
<proteinExistence type="predicted"/>
<name>A0A8I1EI79_PSEPU</name>
<protein>
    <submittedName>
        <fullName evidence="1">Uncharacterized protein</fullName>
    </submittedName>
</protein>
<evidence type="ECO:0000313" key="1">
    <source>
        <dbReference type="EMBL" id="MBI6885664.1"/>
    </source>
</evidence>
<dbReference type="Proteomes" id="UP000637061">
    <property type="component" value="Unassembled WGS sequence"/>
</dbReference>
<evidence type="ECO:0000313" key="2">
    <source>
        <dbReference type="Proteomes" id="UP000637061"/>
    </source>
</evidence>